<name>A0A6A4RGB2_SCOMX</name>
<feature type="signal peptide" evidence="1">
    <location>
        <begin position="1"/>
        <end position="33"/>
    </location>
</feature>
<dbReference type="Proteomes" id="UP000438429">
    <property type="component" value="Unassembled WGS sequence"/>
</dbReference>
<evidence type="ECO:0000313" key="3">
    <source>
        <dbReference type="Proteomes" id="UP000438429"/>
    </source>
</evidence>
<evidence type="ECO:0000256" key="1">
    <source>
        <dbReference type="SAM" id="SignalP"/>
    </source>
</evidence>
<comment type="caution">
    <text evidence="2">The sequence shown here is derived from an EMBL/GenBank/DDBJ whole genome shotgun (WGS) entry which is preliminary data.</text>
</comment>
<gene>
    <name evidence="2" type="ORF">F2P81_026221</name>
</gene>
<reference evidence="2 3" key="1">
    <citation type="submission" date="2019-06" db="EMBL/GenBank/DDBJ databases">
        <title>Draft genomes of female and male turbot (Scophthalmus maximus).</title>
        <authorList>
            <person name="Xu H."/>
            <person name="Xu X.-W."/>
            <person name="Shao C."/>
            <person name="Chen S."/>
        </authorList>
    </citation>
    <scope>NUCLEOTIDE SEQUENCE [LARGE SCALE GENOMIC DNA]</scope>
    <source>
        <strain evidence="2">Ysfricsl-2016a</strain>
        <tissue evidence="2">Blood</tissue>
    </source>
</reference>
<feature type="chain" id="PRO_5025378550" evidence="1">
    <location>
        <begin position="34"/>
        <end position="95"/>
    </location>
</feature>
<dbReference type="AlphaFoldDB" id="A0A6A4RGB2"/>
<dbReference type="EMBL" id="VEVO01005600">
    <property type="protein sequence ID" value="KAF0021526.1"/>
    <property type="molecule type" value="Genomic_DNA"/>
</dbReference>
<proteinExistence type="predicted"/>
<organism evidence="2 3">
    <name type="scientific">Scophthalmus maximus</name>
    <name type="common">Turbot</name>
    <name type="synonym">Psetta maxima</name>
    <dbReference type="NCBI Taxonomy" id="52904"/>
    <lineage>
        <taxon>Eukaryota</taxon>
        <taxon>Metazoa</taxon>
        <taxon>Chordata</taxon>
        <taxon>Craniata</taxon>
        <taxon>Vertebrata</taxon>
        <taxon>Euteleostomi</taxon>
        <taxon>Actinopterygii</taxon>
        <taxon>Neopterygii</taxon>
        <taxon>Teleostei</taxon>
        <taxon>Neoteleostei</taxon>
        <taxon>Acanthomorphata</taxon>
        <taxon>Carangaria</taxon>
        <taxon>Pleuronectiformes</taxon>
        <taxon>Pleuronectoidei</taxon>
        <taxon>Scophthalmidae</taxon>
        <taxon>Scophthalmus</taxon>
    </lineage>
</organism>
<evidence type="ECO:0000313" key="2">
    <source>
        <dbReference type="EMBL" id="KAF0021526.1"/>
    </source>
</evidence>
<protein>
    <submittedName>
        <fullName evidence="2">Uncharacterized protein</fullName>
    </submittedName>
</protein>
<accession>A0A6A4RGB2</accession>
<sequence>MSSESGLAAPRLAAPSGGMTALWCSLWLSVVLPLCVAPARLPTAPPTGRRTQQRALWRFMSVLPGHTHTGNVFSEIPGKRVQRCGDVQHSAARYK</sequence>
<keyword evidence="1" id="KW-0732">Signal</keyword>